<evidence type="ECO:0000313" key="2">
    <source>
        <dbReference type="WBParaSite" id="ES5_v2.g11958.t1"/>
    </source>
</evidence>
<organism evidence="1 2">
    <name type="scientific">Panagrolaimus sp. ES5</name>
    <dbReference type="NCBI Taxonomy" id="591445"/>
    <lineage>
        <taxon>Eukaryota</taxon>
        <taxon>Metazoa</taxon>
        <taxon>Ecdysozoa</taxon>
        <taxon>Nematoda</taxon>
        <taxon>Chromadorea</taxon>
        <taxon>Rhabditida</taxon>
        <taxon>Tylenchina</taxon>
        <taxon>Panagrolaimomorpha</taxon>
        <taxon>Panagrolaimoidea</taxon>
        <taxon>Panagrolaimidae</taxon>
        <taxon>Panagrolaimus</taxon>
    </lineage>
</organism>
<protein>
    <submittedName>
        <fullName evidence="2">N-acetyltransferase domain-containing protein</fullName>
    </submittedName>
</protein>
<name>A0AC34F4D5_9BILA</name>
<proteinExistence type="predicted"/>
<sequence length="445" mass="51190">MRPNEKFNKLLIVDPNSAPQHNNYNQPLGDPVPNWKAVPVPSSESLIGKYCRLDVLEKHHKNDLSKILNDKSTTSQYWRSYHGNFQKEDVVQNDAIEQFLFKTPTDLEFPSRIVFVIKSSSDSSIKGVAEFRNILPIFGDMGISVICSTKDSEDIGQEAGILLIERAISLGYRRCEWRCNAQDEYSVDMALKLGLRFECVLRSSRVRNNHNVDEVLLAITDKEWRQKMEKSPEKLSSKLESDKEEFKARLNELKIAAPEVDENGLRLSFPVPNWSPRPSPKEGLLKGRLCRLELLEHRHAEDLYNVYHQSADDRDWTYLFASRPTSVEGFKEWFDQMNTVKNRVSVAIVCNETNKAVGTAAFLRIDPENGVLEIGIASYRYGFTFEGILRQDVVIKGRNYDVCMFSIIDKEWPKINEAISSWLAPKNFDQDGKQVKRLDEYMKDI</sequence>
<dbReference type="Proteomes" id="UP000887579">
    <property type="component" value="Unplaced"/>
</dbReference>
<reference evidence="2" key="1">
    <citation type="submission" date="2022-11" db="UniProtKB">
        <authorList>
            <consortium name="WormBaseParasite"/>
        </authorList>
    </citation>
    <scope>IDENTIFICATION</scope>
</reference>
<dbReference type="WBParaSite" id="ES5_v2.g11958.t1">
    <property type="protein sequence ID" value="ES5_v2.g11958.t1"/>
    <property type="gene ID" value="ES5_v2.g11958"/>
</dbReference>
<evidence type="ECO:0000313" key="1">
    <source>
        <dbReference type="Proteomes" id="UP000887579"/>
    </source>
</evidence>
<accession>A0AC34F4D5</accession>